<accession>A0ABY0P2G3</accession>
<feature type="signal peptide" evidence="1">
    <location>
        <begin position="1"/>
        <end position="18"/>
    </location>
</feature>
<comment type="caution">
    <text evidence="3">The sequence shown here is derived from an EMBL/GenBank/DDBJ whole genome shotgun (WGS) entry which is preliminary data.</text>
</comment>
<protein>
    <recommendedName>
        <fullName evidence="2">DUF3859 domain-containing protein</fullName>
    </recommendedName>
</protein>
<keyword evidence="1" id="KW-0732">Signal</keyword>
<feature type="chain" id="PRO_5045345187" description="DUF3859 domain-containing protein" evidence="1">
    <location>
        <begin position="19"/>
        <end position="171"/>
    </location>
</feature>
<dbReference type="EMBL" id="FNBZ01000003">
    <property type="protein sequence ID" value="SDG26287.1"/>
    <property type="molecule type" value="Genomic_DNA"/>
</dbReference>
<dbReference type="Proteomes" id="UP000199468">
    <property type="component" value="Unassembled WGS sequence"/>
</dbReference>
<feature type="domain" description="DUF3859" evidence="2">
    <location>
        <begin position="41"/>
        <end position="155"/>
    </location>
</feature>
<evidence type="ECO:0000256" key="1">
    <source>
        <dbReference type="SAM" id="SignalP"/>
    </source>
</evidence>
<sequence length="171" mass="18420">MAMTAAILLALAATHAAAEPRSEIIDYGITAGRRIPGTPGPGEAGLAPASEMKNIRYLDRTDRIEARLCRNFGLSLRLSDDIPRVLPRQVSVRVEHPPLARPDGKTSTEDRFPSAVIDGVSHVGFTFEHEWEMAAGDWTIIVAIRGREIARKAFTITLPPPGAPNSDCGVG</sequence>
<proteinExistence type="predicted"/>
<keyword evidence="4" id="KW-1185">Reference proteome</keyword>
<gene>
    <name evidence="3" type="ORF">SAMN05421844_103349</name>
</gene>
<dbReference type="Pfam" id="PF12975">
    <property type="entry name" value="DUF3859"/>
    <property type="match status" value="1"/>
</dbReference>
<dbReference type="InterPro" id="IPR024331">
    <property type="entry name" value="DUF3859"/>
</dbReference>
<evidence type="ECO:0000259" key="2">
    <source>
        <dbReference type="Pfam" id="PF12975"/>
    </source>
</evidence>
<dbReference type="Gene3D" id="2.60.40.2390">
    <property type="match status" value="1"/>
</dbReference>
<organism evidence="3 4">
    <name type="scientific">Bosea robiniae</name>
    <dbReference type="NCBI Taxonomy" id="1036780"/>
    <lineage>
        <taxon>Bacteria</taxon>
        <taxon>Pseudomonadati</taxon>
        <taxon>Pseudomonadota</taxon>
        <taxon>Alphaproteobacteria</taxon>
        <taxon>Hyphomicrobiales</taxon>
        <taxon>Boseaceae</taxon>
        <taxon>Bosea</taxon>
    </lineage>
</organism>
<evidence type="ECO:0000313" key="4">
    <source>
        <dbReference type="Proteomes" id="UP000199468"/>
    </source>
</evidence>
<name>A0ABY0P2G3_9HYPH</name>
<reference evidence="3 4" key="1">
    <citation type="submission" date="2016-10" db="EMBL/GenBank/DDBJ databases">
        <authorList>
            <person name="Varghese N."/>
            <person name="Submissions S."/>
        </authorList>
    </citation>
    <scope>NUCLEOTIDE SEQUENCE [LARGE SCALE GENOMIC DNA]</scope>
    <source>
        <strain evidence="3 4">DSM 26672</strain>
    </source>
</reference>
<evidence type="ECO:0000313" key="3">
    <source>
        <dbReference type="EMBL" id="SDG26287.1"/>
    </source>
</evidence>